<dbReference type="SMART" id="SM00342">
    <property type="entry name" value="HTH_ARAC"/>
    <property type="match status" value="1"/>
</dbReference>
<comment type="caution">
    <text evidence="5">The sequence shown here is derived from an EMBL/GenBank/DDBJ whole genome shotgun (WGS) entry which is preliminary data.</text>
</comment>
<evidence type="ECO:0000256" key="1">
    <source>
        <dbReference type="ARBA" id="ARBA00023015"/>
    </source>
</evidence>
<dbReference type="GO" id="GO:0043565">
    <property type="term" value="F:sequence-specific DNA binding"/>
    <property type="evidence" value="ECO:0007669"/>
    <property type="project" value="InterPro"/>
</dbReference>
<evidence type="ECO:0000259" key="4">
    <source>
        <dbReference type="PROSITE" id="PS01124"/>
    </source>
</evidence>
<dbReference type="STRING" id="915059.NH26_21295"/>
<sequence>MIINRDFFDLDGKVIIEKVKFLPPFKVSTRMDNEACFLHILNGESELFIPQEKISAKSSDSLFMKCGAYTNFWKGNKDASHNEAILVHIYPDILKKIYDNHLPTFLTENKGNSHVTAERLKLSPMIQNYTASLNFYFDHPSMVTDELIQLKIKELLLLLVNSHFSKNLSNMFCNLFNPITLDFKKMVATHLFEDISVQDFANIAGLSLSTFKRKFQQVYKVSPKKYINQKRLEKAHTLLIETDLRITEIAYDCGFNDISYFSKSFHSYYKKSPSIYRKLEKESNRIT</sequence>
<evidence type="ECO:0000313" key="6">
    <source>
        <dbReference type="Proteomes" id="UP000179797"/>
    </source>
</evidence>
<dbReference type="PROSITE" id="PS01124">
    <property type="entry name" value="HTH_ARAC_FAMILY_2"/>
    <property type="match status" value="1"/>
</dbReference>
<evidence type="ECO:0000313" key="5">
    <source>
        <dbReference type="EMBL" id="OHX64143.1"/>
    </source>
</evidence>
<dbReference type="Proteomes" id="UP000179797">
    <property type="component" value="Unassembled WGS sequence"/>
</dbReference>
<dbReference type="SUPFAM" id="SSF46689">
    <property type="entry name" value="Homeodomain-like"/>
    <property type="match status" value="2"/>
</dbReference>
<organism evidence="5 6">
    <name type="scientific">Flammeovirga pacifica</name>
    <dbReference type="NCBI Taxonomy" id="915059"/>
    <lineage>
        <taxon>Bacteria</taxon>
        <taxon>Pseudomonadati</taxon>
        <taxon>Bacteroidota</taxon>
        <taxon>Cytophagia</taxon>
        <taxon>Cytophagales</taxon>
        <taxon>Flammeovirgaceae</taxon>
        <taxon>Flammeovirga</taxon>
    </lineage>
</organism>
<gene>
    <name evidence="5" type="ORF">NH26_21295</name>
</gene>
<dbReference type="InterPro" id="IPR018060">
    <property type="entry name" value="HTH_AraC"/>
</dbReference>
<dbReference type="RefSeq" id="WP_044226347.1">
    <property type="nucleotide sequence ID" value="NZ_JRYR02000002.1"/>
</dbReference>
<dbReference type="InterPro" id="IPR020449">
    <property type="entry name" value="Tscrpt_reg_AraC-type_HTH"/>
</dbReference>
<keyword evidence="3" id="KW-0804">Transcription</keyword>
<name>A0A1S1YTF7_FLAPC</name>
<evidence type="ECO:0000256" key="2">
    <source>
        <dbReference type="ARBA" id="ARBA00023125"/>
    </source>
</evidence>
<dbReference type="Pfam" id="PF12833">
    <property type="entry name" value="HTH_18"/>
    <property type="match status" value="1"/>
</dbReference>
<dbReference type="InterPro" id="IPR009057">
    <property type="entry name" value="Homeodomain-like_sf"/>
</dbReference>
<dbReference type="InterPro" id="IPR054015">
    <property type="entry name" value="ExsA-like_N"/>
</dbReference>
<dbReference type="PRINTS" id="PR00032">
    <property type="entry name" value="HTHARAC"/>
</dbReference>
<dbReference type="GO" id="GO:0003700">
    <property type="term" value="F:DNA-binding transcription factor activity"/>
    <property type="evidence" value="ECO:0007669"/>
    <property type="project" value="InterPro"/>
</dbReference>
<keyword evidence="2" id="KW-0238">DNA-binding</keyword>
<dbReference type="OrthoDB" id="4480133at2"/>
<proteinExistence type="predicted"/>
<accession>A0A1S1YTF7</accession>
<protein>
    <recommendedName>
        <fullName evidence="4">HTH araC/xylS-type domain-containing protein</fullName>
    </recommendedName>
</protein>
<dbReference type="Pfam" id="PF22200">
    <property type="entry name" value="ExsA_N"/>
    <property type="match status" value="1"/>
</dbReference>
<keyword evidence="6" id="KW-1185">Reference proteome</keyword>
<dbReference type="PANTHER" id="PTHR43280:SF2">
    <property type="entry name" value="HTH-TYPE TRANSCRIPTIONAL REGULATOR EXSA"/>
    <property type="match status" value="1"/>
</dbReference>
<dbReference type="PANTHER" id="PTHR43280">
    <property type="entry name" value="ARAC-FAMILY TRANSCRIPTIONAL REGULATOR"/>
    <property type="match status" value="1"/>
</dbReference>
<dbReference type="Gene3D" id="1.10.10.60">
    <property type="entry name" value="Homeodomain-like"/>
    <property type="match status" value="2"/>
</dbReference>
<keyword evidence="1" id="KW-0805">Transcription regulation</keyword>
<feature type="domain" description="HTH araC/xylS-type" evidence="4">
    <location>
        <begin position="181"/>
        <end position="279"/>
    </location>
</feature>
<dbReference type="EMBL" id="JRYR02000002">
    <property type="protein sequence ID" value="OHX64143.1"/>
    <property type="molecule type" value="Genomic_DNA"/>
</dbReference>
<dbReference type="AlphaFoldDB" id="A0A1S1YTF7"/>
<evidence type="ECO:0000256" key="3">
    <source>
        <dbReference type="ARBA" id="ARBA00023163"/>
    </source>
</evidence>
<reference evidence="5 6" key="1">
    <citation type="journal article" date="2012" name="Int. J. Syst. Evol. Microbiol.">
        <title>Flammeovirga pacifica sp. nov., isolated from deep-sea sediment.</title>
        <authorList>
            <person name="Xu H."/>
            <person name="Fu Y."/>
            <person name="Yang N."/>
            <person name="Ding Z."/>
            <person name="Lai Q."/>
            <person name="Zeng R."/>
        </authorList>
    </citation>
    <scope>NUCLEOTIDE SEQUENCE [LARGE SCALE GENOMIC DNA]</scope>
    <source>
        <strain evidence="6">DSM 24597 / LMG 26175 / WPAGA1</strain>
    </source>
</reference>